<dbReference type="AlphaFoldDB" id="A0A8K0H8Z6"/>
<comment type="caution">
    <text evidence="2">The sequence shown here is derived from an EMBL/GenBank/DDBJ whole genome shotgun (WGS) entry which is preliminary data.</text>
</comment>
<name>A0A8K0H8Z6_9ROSA</name>
<accession>A0A8K0H8Z6</accession>
<keyword evidence="3" id="KW-1185">Reference proteome</keyword>
<feature type="compositionally biased region" description="Acidic residues" evidence="1">
    <location>
        <begin position="157"/>
        <end position="170"/>
    </location>
</feature>
<reference evidence="2" key="1">
    <citation type="submission" date="2020-03" db="EMBL/GenBank/DDBJ databases">
        <title>A high-quality chromosome-level genome assembly of a woody plant with both climbing and erect habits, Rhamnella rubrinervis.</title>
        <authorList>
            <person name="Lu Z."/>
            <person name="Yang Y."/>
            <person name="Zhu X."/>
            <person name="Sun Y."/>
        </authorList>
    </citation>
    <scope>NUCLEOTIDE SEQUENCE</scope>
    <source>
        <strain evidence="2">BYM</strain>
        <tissue evidence="2">Leaf</tissue>
    </source>
</reference>
<dbReference type="Proteomes" id="UP000796880">
    <property type="component" value="Unassembled WGS sequence"/>
</dbReference>
<dbReference type="EMBL" id="VOIH02000004">
    <property type="protein sequence ID" value="KAF3448092.1"/>
    <property type="molecule type" value="Genomic_DNA"/>
</dbReference>
<protein>
    <submittedName>
        <fullName evidence="2">Uncharacterized protein</fullName>
    </submittedName>
</protein>
<organism evidence="2 3">
    <name type="scientific">Rhamnella rubrinervis</name>
    <dbReference type="NCBI Taxonomy" id="2594499"/>
    <lineage>
        <taxon>Eukaryota</taxon>
        <taxon>Viridiplantae</taxon>
        <taxon>Streptophyta</taxon>
        <taxon>Embryophyta</taxon>
        <taxon>Tracheophyta</taxon>
        <taxon>Spermatophyta</taxon>
        <taxon>Magnoliopsida</taxon>
        <taxon>eudicotyledons</taxon>
        <taxon>Gunneridae</taxon>
        <taxon>Pentapetalae</taxon>
        <taxon>rosids</taxon>
        <taxon>fabids</taxon>
        <taxon>Rosales</taxon>
        <taxon>Rhamnaceae</taxon>
        <taxon>rhamnoid group</taxon>
        <taxon>Rhamneae</taxon>
        <taxon>Rhamnella</taxon>
    </lineage>
</organism>
<gene>
    <name evidence="2" type="ORF">FNV43_RR08800</name>
</gene>
<evidence type="ECO:0000313" key="2">
    <source>
        <dbReference type="EMBL" id="KAF3448092.1"/>
    </source>
</evidence>
<sequence>MGQVFSRLSCTVPERRDMPVVEPVARRGVTLRGESSLGSYTDSDSTQHELEGWRQQVAMLLRREAVMIPVKGGDYYYMPIGRFQQIQEDHFHDMYMWYLDQFDEDLTKQGAMQARGYEGPLVIVAEPVEDDIDEDPEEDSLGTNDYIPPGYMHEPIDPEDFDTEEEPTSD</sequence>
<feature type="compositionally biased region" description="Acidic residues" evidence="1">
    <location>
        <begin position="130"/>
        <end position="140"/>
    </location>
</feature>
<proteinExistence type="predicted"/>
<evidence type="ECO:0000313" key="3">
    <source>
        <dbReference type="Proteomes" id="UP000796880"/>
    </source>
</evidence>
<feature type="region of interest" description="Disordered" evidence="1">
    <location>
        <begin position="130"/>
        <end position="170"/>
    </location>
</feature>
<evidence type="ECO:0000256" key="1">
    <source>
        <dbReference type="SAM" id="MobiDB-lite"/>
    </source>
</evidence>